<gene>
    <name evidence="5 6" type="primary">rpmG</name>
    <name evidence="6" type="ORF">E6K79_07380</name>
</gene>
<evidence type="ECO:0000256" key="4">
    <source>
        <dbReference type="ARBA" id="ARBA00035176"/>
    </source>
</evidence>
<protein>
    <recommendedName>
        <fullName evidence="4 5">Large ribosomal subunit protein bL33</fullName>
    </recommendedName>
</protein>
<accession>A0A538TLU2</accession>
<evidence type="ECO:0000256" key="1">
    <source>
        <dbReference type="ARBA" id="ARBA00007596"/>
    </source>
</evidence>
<organism evidence="6 7">
    <name type="scientific">Eiseniibacteriota bacterium</name>
    <dbReference type="NCBI Taxonomy" id="2212470"/>
    <lineage>
        <taxon>Bacteria</taxon>
        <taxon>Candidatus Eiseniibacteriota</taxon>
    </lineage>
</organism>
<dbReference type="Gene3D" id="2.20.28.120">
    <property type="entry name" value="Ribosomal protein L33"/>
    <property type="match status" value="1"/>
</dbReference>
<dbReference type="InterPro" id="IPR038584">
    <property type="entry name" value="Ribosomal_bL33_sf"/>
</dbReference>
<dbReference type="InterPro" id="IPR001705">
    <property type="entry name" value="Ribosomal_bL33"/>
</dbReference>
<dbReference type="GO" id="GO:0003735">
    <property type="term" value="F:structural constituent of ribosome"/>
    <property type="evidence" value="ECO:0007669"/>
    <property type="project" value="InterPro"/>
</dbReference>
<evidence type="ECO:0000256" key="2">
    <source>
        <dbReference type="ARBA" id="ARBA00022980"/>
    </source>
</evidence>
<dbReference type="AlphaFoldDB" id="A0A538TLU2"/>
<dbReference type="GO" id="GO:0006412">
    <property type="term" value="P:translation"/>
    <property type="evidence" value="ECO:0007669"/>
    <property type="project" value="UniProtKB-UniRule"/>
</dbReference>
<dbReference type="Proteomes" id="UP000317691">
    <property type="component" value="Unassembled WGS sequence"/>
</dbReference>
<evidence type="ECO:0000313" key="7">
    <source>
        <dbReference type="Proteomes" id="UP000317691"/>
    </source>
</evidence>
<dbReference type="NCBIfam" id="NF001860">
    <property type="entry name" value="PRK00595.1"/>
    <property type="match status" value="1"/>
</dbReference>
<dbReference type="PANTHER" id="PTHR43168:SF2">
    <property type="entry name" value="LARGE RIBOSOMAL SUBUNIT PROTEIN BL33C"/>
    <property type="match status" value="1"/>
</dbReference>
<dbReference type="HAMAP" id="MF_00294">
    <property type="entry name" value="Ribosomal_bL33"/>
    <property type="match status" value="1"/>
</dbReference>
<comment type="similarity">
    <text evidence="1 5">Belongs to the bacterial ribosomal protein bL33 family.</text>
</comment>
<dbReference type="NCBIfam" id="NF001764">
    <property type="entry name" value="PRK00504.1"/>
    <property type="match status" value="1"/>
</dbReference>
<evidence type="ECO:0000313" key="6">
    <source>
        <dbReference type="EMBL" id="TMQ64592.1"/>
    </source>
</evidence>
<dbReference type="GO" id="GO:0005840">
    <property type="term" value="C:ribosome"/>
    <property type="evidence" value="ECO:0007669"/>
    <property type="project" value="UniProtKB-KW"/>
</dbReference>
<dbReference type="PANTHER" id="PTHR43168">
    <property type="entry name" value="50S RIBOSOMAL PROTEIN L33, CHLOROPLASTIC"/>
    <property type="match status" value="1"/>
</dbReference>
<sequence length="49" mass="6100">MRDLITLACNDCKERNYTNTKNKRKHPDRVEWKKFCPRCRKHTLHKETR</sequence>
<name>A0A538TLU2_UNCEI</name>
<keyword evidence="3 5" id="KW-0687">Ribonucleoprotein</keyword>
<evidence type="ECO:0000256" key="3">
    <source>
        <dbReference type="ARBA" id="ARBA00023274"/>
    </source>
</evidence>
<dbReference type="Pfam" id="PF00471">
    <property type="entry name" value="Ribosomal_L33"/>
    <property type="match status" value="1"/>
</dbReference>
<comment type="caution">
    <text evidence="6">The sequence shown here is derived from an EMBL/GenBank/DDBJ whole genome shotgun (WGS) entry which is preliminary data.</text>
</comment>
<dbReference type="GO" id="GO:1990904">
    <property type="term" value="C:ribonucleoprotein complex"/>
    <property type="evidence" value="ECO:0007669"/>
    <property type="project" value="UniProtKB-KW"/>
</dbReference>
<dbReference type="GO" id="GO:0005737">
    <property type="term" value="C:cytoplasm"/>
    <property type="evidence" value="ECO:0007669"/>
    <property type="project" value="UniProtKB-ARBA"/>
</dbReference>
<dbReference type="InterPro" id="IPR011332">
    <property type="entry name" value="Ribosomal_zn-bd"/>
</dbReference>
<dbReference type="EMBL" id="VBOZ01000018">
    <property type="protein sequence ID" value="TMQ64592.1"/>
    <property type="molecule type" value="Genomic_DNA"/>
</dbReference>
<reference evidence="6 7" key="1">
    <citation type="journal article" date="2019" name="Nat. Microbiol.">
        <title>Mediterranean grassland soil C-N compound turnover is dependent on rainfall and depth, and is mediated by genomically divergent microorganisms.</title>
        <authorList>
            <person name="Diamond S."/>
            <person name="Andeer P.F."/>
            <person name="Li Z."/>
            <person name="Crits-Christoph A."/>
            <person name="Burstein D."/>
            <person name="Anantharaman K."/>
            <person name="Lane K.R."/>
            <person name="Thomas B.C."/>
            <person name="Pan C."/>
            <person name="Northen T.R."/>
            <person name="Banfield J.F."/>
        </authorList>
    </citation>
    <scope>NUCLEOTIDE SEQUENCE [LARGE SCALE GENOMIC DNA]</scope>
    <source>
        <strain evidence="6">WS_9</strain>
    </source>
</reference>
<keyword evidence="2 5" id="KW-0689">Ribosomal protein</keyword>
<proteinExistence type="inferred from homology"/>
<evidence type="ECO:0000256" key="5">
    <source>
        <dbReference type="HAMAP-Rule" id="MF_00294"/>
    </source>
</evidence>
<dbReference type="NCBIfam" id="TIGR01023">
    <property type="entry name" value="rpmG_bact"/>
    <property type="match status" value="1"/>
</dbReference>
<dbReference type="SUPFAM" id="SSF57829">
    <property type="entry name" value="Zn-binding ribosomal proteins"/>
    <property type="match status" value="1"/>
</dbReference>